<accession>A0ABS7JAS4</accession>
<dbReference type="Proteomes" id="UP000776651">
    <property type="component" value="Unassembled WGS sequence"/>
</dbReference>
<dbReference type="InterPro" id="IPR009875">
    <property type="entry name" value="PilZ_domain"/>
</dbReference>
<dbReference type="Gene3D" id="2.40.10.220">
    <property type="entry name" value="predicted glycosyltransferase like domains"/>
    <property type="match status" value="1"/>
</dbReference>
<feature type="domain" description="PilZ" evidence="1">
    <location>
        <begin position="17"/>
        <end position="89"/>
    </location>
</feature>
<dbReference type="Pfam" id="PF07238">
    <property type="entry name" value="PilZ"/>
    <property type="match status" value="1"/>
</dbReference>
<reference evidence="2 3" key="1">
    <citation type="submission" date="2021-08" db="EMBL/GenBank/DDBJ databases">
        <title>Comparative Genomics Analysis of the Genus Qipengyuania Reveals Extensive Genetic Diversity and Metabolic Versatility, Including the Description of Fifteen Novel Species.</title>
        <authorList>
            <person name="Liu Y."/>
        </authorList>
    </citation>
    <scope>NUCLEOTIDE SEQUENCE [LARGE SCALE GENOMIC DNA]</scope>
    <source>
        <strain evidence="2 3">GH25</strain>
    </source>
</reference>
<dbReference type="EMBL" id="JAIGNQ010000001">
    <property type="protein sequence ID" value="MBX7487122.1"/>
    <property type="molecule type" value="Genomic_DNA"/>
</dbReference>
<gene>
    <name evidence="2" type="ORF">K3177_01215</name>
</gene>
<evidence type="ECO:0000313" key="3">
    <source>
        <dbReference type="Proteomes" id="UP000776651"/>
    </source>
</evidence>
<proteinExistence type="predicted"/>
<evidence type="ECO:0000259" key="1">
    <source>
        <dbReference type="Pfam" id="PF07238"/>
    </source>
</evidence>
<organism evidence="2 3">
    <name type="scientific">Qipengyuania pacifica</name>
    <dbReference type="NCBI Taxonomy" id="2860199"/>
    <lineage>
        <taxon>Bacteria</taxon>
        <taxon>Pseudomonadati</taxon>
        <taxon>Pseudomonadota</taxon>
        <taxon>Alphaproteobacteria</taxon>
        <taxon>Sphingomonadales</taxon>
        <taxon>Erythrobacteraceae</taxon>
        <taxon>Qipengyuania</taxon>
    </lineage>
</organism>
<sequence length="192" mass="20136">MISAAYETLSPHMNCMRAEARTNLFVMAKLAAGGSVCTVKVRNISSGGALVEGAALPPPGTPCRLIRGDISLEAQIVWLQASRVGLQFHGRAKVADWLPSGQNTQTDVDRAVAQTKAELTHAPIARSATPLISTALTAANVAKVADTLEILGDELADDPAVVAGYMAKLQAFDISVQTLRKLAAMLERSAAS</sequence>
<dbReference type="RefSeq" id="WP_221596482.1">
    <property type="nucleotide sequence ID" value="NZ_JAIGNQ010000001.1"/>
</dbReference>
<name>A0ABS7JAS4_9SPHN</name>
<evidence type="ECO:0000313" key="2">
    <source>
        <dbReference type="EMBL" id="MBX7487122.1"/>
    </source>
</evidence>
<protein>
    <submittedName>
        <fullName evidence="2">PilZ domain-containing protein</fullName>
    </submittedName>
</protein>
<dbReference type="SUPFAM" id="SSF141371">
    <property type="entry name" value="PilZ domain-like"/>
    <property type="match status" value="1"/>
</dbReference>
<keyword evidence="3" id="KW-1185">Reference proteome</keyword>
<comment type="caution">
    <text evidence="2">The sequence shown here is derived from an EMBL/GenBank/DDBJ whole genome shotgun (WGS) entry which is preliminary data.</text>
</comment>